<dbReference type="InterPro" id="IPR037256">
    <property type="entry name" value="ASC_dom_sf"/>
</dbReference>
<dbReference type="PANTHER" id="PTHR46316:SF2">
    <property type="entry name" value="SNF1-RELATED PROTEIN KINASE REGULATORY SUBUNIT BETA-2"/>
    <property type="match status" value="1"/>
</dbReference>
<feature type="domain" description="Association with the SNF1 complex (ASC)" evidence="3">
    <location>
        <begin position="1376"/>
        <end position="1463"/>
    </location>
</feature>
<feature type="compositionally biased region" description="Pro residues" evidence="2">
    <location>
        <begin position="816"/>
        <end position="836"/>
    </location>
</feature>
<dbReference type="CDD" id="cd02859">
    <property type="entry name" value="E_set_AMPKbeta_like_N"/>
    <property type="match status" value="1"/>
</dbReference>
<dbReference type="GO" id="GO:0005737">
    <property type="term" value="C:cytoplasm"/>
    <property type="evidence" value="ECO:0007669"/>
    <property type="project" value="UniProtKB-ARBA"/>
</dbReference>
<feature type="region of interest" description="Disordered" evidence="2">
    <location>
        <begin position="1366"/>
        <end position="1397"/>
    </location>
</feature>
<dbReference type="GeneID" id="25732485"/>
<dbReference type="PANTHER" id="PTHR46316">
    <property type="entry name" value="SNF1-RELATED PROTEIN KINASE REGULATORY SUBUNIT BETA-1"/>
    <property type="match status" value="1"/>
</dbReference>
<feature type="compositionally biased region" description="Low complexity" evidence="2">
    <location>
        <begin position="18"/>
        <end position="36"/>
    </location>
</feature>
<dbReference type="Gene3D" id="6.20.250.60">
    <property type="match status" value="1"/>
</dbReference>
<dbReference type="InterPro" id="IPR013783">
    <property type="entry name" value="Ig-like_fold"/>
</dbReference>
<feature type="compositionally biased region" description="Basic and acidic residues" evidence="2">
    <location>
        <begin position="1180"/>
        <end position="1197"/>
    </location>
</feature>
<name>A0A0D2LJ41_9CHLO</name>
<feature type="compositionally biased region" description="Pro residues" evidence="2">
    <location>
        <begin position="1374"/>
        <end position="1389"/>
    </location>
</feature>
<dbReference type="GO" id="GO:0016301">
    <property type="term" value="F:kinase activity"/>
    <property type="evidence" value="ECO:0007669"/>
    <property type="project" value="UniProtKB-KW"/>
</dbReference>
<feature type="compositionally biased region" description="Gly residues" evidence="2">
    <location>
        <begin position="941"/>
        <end position="956"/>
    </location>
</feature>
<proteinExistence type="inferred from homology"/>
<feature type="compositionally biased region" description="Basic and acidic residues" evidence="2">
    <location>
        <begin position="624"/>
        <end position="634"/>
    </location>
</feature>
<protein>
    <submittedName>
        <fullName evidence="4">SNF1-related protein kinase regulatory subunit beta-2</fullName>
    </submittedName>
</protein>
<dbReference type="KEGG" id="mng:MNEG_1488"/>
<comment type="similarity">
    <text evidence="1">Belongs to the 5'-AMP-activated protein kinase beta subunit family.</text>
</comment>
<feature type="region of interest" description="Disordered" evidence="2">
    <location>
        <begin position="305"/>
        <end position="355"/>
    </location>
</feature>
<keyword evidence="4" id="KW-0808">Transferase</keyword>
<feature type="region of interest" description="Disordered" evidence="2">
    <location>
        <begin position="941"/>
        <end position="1244"/>
    </location>
</feature>
<feature type="compositionally biased region" description="Low complexity" evidence="2">
    <location>
        <begin position="789"/>
        <end position="815"/>
    </location>
</feature>
<feature type="compositionally biased region" description="Basic and acidic residues" evidence="2">
    <location>
        <begin position="647"/>
        <end position="701"/>
    </location>
</feature>
<feature type="compositionally biased region" description="Basic and acidic residues" evidence="2">
    <location>
        <begin position="728"/>
        <end position="752"/>
    </location>
</feature>
<gene>
    <name evidence="4" type="ORF">MNEG_1488</name>
</gene>
<evidence type="ECO:0000259" key="3">
    <source>
        <dbReference type="SMART" id="SM01010"/>
    </source>
</evidence>
<dbReference type="InterPro" id="IPR032640">
    <property type="entry name" value="AMPK1_CBM"/>
</dbReference>
<evidence type="ECO:0000256" key="1">
    <source>
        <dbReference type="ARBA" id="ARBA00010926"/>
    </source>
</evidence>
<dbReference type="Pfam" id="PF16561">
    <property type="entry name" value="AMPK1_CBM"/>
    <property type="match status" value="1"/>
</dbReference>
<evidence type="ECO:0000256" key="2">
    <source>
        <dbReference type="SAM" id="MobiDB-lite"/>
    </source>
</evidence>
<evidence type="ECO:0000313" key="4">
    <source>
        <dbReference type="EMBL" id="KIZ06469.1"/>
    </source>
</evidence>
<dbReference type="OrthoDB" id="531008at2759"/>
<dbReference type="RefSeq" id="XP_013905488.1">
    <property type="nucleotide sequence ID" value="XM_014050034.1"/>
</dbReference>
<dbReference type="STRING" id="145388.A0A0D2LJ41"/>
<keyword evidence="5" id="KW-1185">Reference proteome</keyword>
<dbReference type="Gene3D" id="2.60.40.10">
    <property type="entry name" value="Immunoglobulins"/>
    <property type="match status" value="1"/>
</dbReference>
<dbReference type="InterPro" id="IPR043554">
    <property type="entry name" value="KINB"/>
</dbReference>
<dbReference type="SUPFAM" id="SSF160219">
    <property type="entry name" value="AMPKBI-like"/>
    <property type="match status" value="1"/>
</dbReference>
<feature type="compositionally biased region" description="Gly residues" evidence="2">
    <location>
        <begin position="1198"/>
        <end position="1214"/>
    </location>
</feature>
<sequence>MGRPDSDGCGDGGGGAHGAEPGRQDQPLQAPAQQPEPGHPFELLDRYLQGRQDLQGKLVPLVQENVAGLMVGKAEVLQFLMAQRLLEERAGLPAGALLRGAFVIVPPPGVAGAASVTAPPPSPRLRQVASVRLAPRRQPLHEGRQHQEGDGEAVWDVDEHDAELAMTDGTVLQAGELSNDPVPQSACLELSFLALRGQLPRPTAAATLGTLWRLSCCHCLTQPRQAAHARQVERHQRTLEASVAAACPGDAQLLAALRAHHRAAVLAELRPLPDEAWLRQMLPNLRVVTEAGGGFEEAVQADAAAWEARQQGGTPQQPRDPSAAQQLQEVEGPGSSRRQPADQQQQPCGEASTLPRAPAGAIDEAAPAAVAGKVSNCPAALEGLHSSKHQRLGGKDNSGNNGALAAQKERRMGDAGLAAPQDCGIPAAMEVDGASAAGEGKALDEGGAAQPARAVHQGRLLESSEICTSPSMPGRAVCGGAAAPAPEERVGAQAVAPHAVVVVDKVLRVGPSGASNGGGAAEPQTRDNTAALGGNTATAVCKAAPSEVCEGADSPDSFIPLLDASKLAKADGLVDACGIGAQHERGGGGTSGRRRSRSREARRSIRDGRPDAGGAAPHSGEWGGARDVERRKDGAICGAALQAEQGDEGRAHERQRLERREQDSSRNEQRQQTEDGRSNGAHPRPEQDERREGRRAREQHTRVRSPRRSSEDGREAKRPRQAPSIQEPGHDPRSGREEHQQGRRQHASEAPRRPAQPPQQPEKRASPPSPQQQQQSRKQGAPPAPGVPAPTAAPLRAAPLPQRTPLAPAAAEQLRAPPPPPPPLSPPPPPPPPPPAAEQSPPFDPVAPYDPAGGYDPSGCYDPAGLEAHQYKGTTGDGDDDEDGQLQALLGRYDPAADGAAGAQAGGLAGVAGSVGAEGYEYWVARGHATALTYDVSRGQPAGGRGAKAGGRGGGAASLAAQPTGHWGRGPAHQDQAAQLPPPPAVVSGPDGHHKHQHRIQGHCAGERALGGESGRAGPAAAPTWQVPPRPWLAEPSGPPLGAADAVHHGRSPARRPSSTDARGSRSPYGGPTLGPKLPSPASPPQRRASRDGGGAHEGGPRSTSAPRGERLRPHEERRGRDAERALHGGGGTGGGGQPGDRGAPPWERDARRSAPHTDGGRPRTPPPPWEVPSRGGRGGGRDGRSHLHGEECKEAGGRVGGGVSVLGGSGGFQGNTQAKRSMDSPDTDGLVQGSLPMSPGSPLTYSPQVAMEPLARDEGAGPRGPDFVGAAGWPAQPKLVPVVIVWSHGGNHVEVEGSFDNWTTRQPLQHTGKDWTIIKLLPPGVYQFKFIVDGDWRYDPNQPAMYDEMNNVNNVIEVQEYAPENLDNVSGFDPPPSPPSSYLNPPPAQEDYAKEPPAMPPHLQLTLLNVPAADTGASLPRPQHVILGHVYLQRGQSVNALVVGTTQRYKGKYITTVLYKPRPGRRRDDGGHSHFPER</sequence>
<feature type="region of interest" description="Disordered" evidence="2">
    <location>
        <begin position="579"/>
        <end position="885"/>
    </location>
</feature>
<feature type="compositionally biased region" description="Polar residues" evidence="2">
    <location>
        <begin position="312"/>
        <end position="328"/>
    </location>
</feature>
<dbReference type="SUPFAM" id="SSF81296">
    <property type="entry name" value="E set domains"/>
    <property type="match status" value="1"/>
</dbReference>
<dbReference type="SMART" id="SM01010">
    <property type="entry name" value="AMPKBI"/>
    <property type="match status" value="1"/>
</dbReference>
<dbReference type="InterPro" id="IPR014756">
    <property type="entry name" value="Ig_E-set"/>
</dbReference>
<dbReference type="InterPro" id="IPR006828">
    <property type="entry name" value="ASC_dom"/>
</dbReference>
<feature type="compositionally biased region" description="Basic and acidic residues" evidence="2">
    <location>
        <begin position="708"/>
        <end position="718"/>
    </location>
</feature>
<feature type="compositionally biased region" description="Basic and acidic residues" evidence="2">
    <location>
        <begin position="598"/>
        <end position="610"/>
    </location>
</feature>
<dbReference type="Proteomes" id="UP000054498">
    <property type="component" value="Unassembled WGS sequence"/>
</dbReference>
<feature type="compositionally biased region" description="Polar residues" evidence="2">
    <location>
        <begin position="336"/>
        <end position="347"/>
    </location>
</feature>
<feature type="region of interest" description="Disordered" evidence="2">
    <location>
        <begin position="1"/>
        <end position="39"/>
    </location>
</feature>
<keyword evidence="4" id="KW-0418">Kinase</keyword>
<evidence type="ECO:0000313" key="5">
    <source>
        <dbReference type="Proteomes" id="UP000054498"/>
    </source>
</evidence>
<dbReference type="EMBL" id="KK100368">
    <property type="protein sequence ID" value="KIZ06469.1"/>
    <property type="molecule type" value="Genomic_DNA"/>
</dbReference>
<accession>A0A0D2LJ41</accession>
<organism evidence="4 5">
    <name type="scientific">Monoraphidium neglectum</name>
    <dbReference type="NCBI Taxonomy" id="145388"/>
    <lineage>
        <taxon>Eukaryota</taxon>
        <taxon>Viridiplantae</taxon>
        <taxon>Chlorophyta</taxon>
        <taxon>core chlorophytes</taxon>
        <taxon>Chlorophyceae</taxon>
        <taxon>CS clade</taxon>
        <taxon>Sphaeropleales</taxon>
        <taxon>Selenastraceae</taxon>
        <taxon>Monoraphidium</taxon>
    </lineage>
</organism>
<feature type="compositionally biased region" description="Basic and acidic residues" evidence="2">
    <location>
        <begin position="1108"/>
        <end position="1127"/>
    </location>
</feature>
<feature type="compositionally biased region" description="Gly residues" evidence="2">
    <location>
        <begin position="1128"/>
        <end position="1140"/>
    </location>
</feature>
<dbReference type="Pfam" id="PF04739">
    <property type="entry name" value="AMPKBI"/>
    <property type="match status" value="1"/>
</dbReference>
<reference evidence="4 5" key="1">
    <citation type="journal article" date="2013" name="BMC Genomics">
        <title>Reconstruction of the lipid metabolism for the microalga Monoraphidium neglectum from its genome sequence reveals characteristics suitable for biofuel production.</title>
        <authorList>
            <person name="Bogen C."/>
            <person name="Al-Dilaimi A."/>
            <person name="Albersmeier A."/>
            <person name="Wichmann J."/>
            <person name="Grundmann M."/>
            <person name="Rupp O."/>
            <person name="Lauersen K.J."/>
            <person name="Blifernez-Klassen O."/>
            <person name="Kalinowski J."/>
            <person name="Goesmann A."/>
            <person name="Mussgnug J.H."/>
            <person name="Kruse O."/>
        </authorList>
    </citation>
    <scope>NUCLEOTIDE SEQUENCE [LARGE SCALE GENOMIC DNA]</scope>
    <source>
        <strain evidence="4 5">SAG 48.87</strain>
    </source>
</reference>